<dbReference type="EMBL" id="JBHSOW010000007">
    <property type="protein sequence ID" value="MFC5647834.1"/>
    <property type="molecule type" value="Genomic_DNA"/>
</dbReference>
<evidence type="ECO:0000313" key="3">
    <source>
        <dbReference type="Proteomes" id="UP001596047"/>
    </source>
</evidence>
<dbReference type="RefSeq" id="WP_379186292.1">
    <property type="nucleotide sequence ID" value="NZ_JBHSOW010000007.1"/>
</dbReference>
<name>A0ABW0VSH8_9BACL</name>
<protein>
    <submittedName>
        <fullName evidence="2">Helix-turn-helix transcriptional regulator</fullName>
    </submittedName>
</protein>
<dbReference type="SMART" id="SM00530">
    <property type="entry name" value="HTH_XRE"/>
    <property type="match status" value="1"/>
</dbReference>
<dbReference type="Pfam" id="PF01381">
    <property type="entry name" value="HTH_3"/>
    <property type="match status" value="1"/>
</dbReference>
<gene>
    <name evidence="2" type="ORF">ACFPYJ_01625</name>
</gene>
<dbReference type="InterPro" id="IPR010982">
    <property type="entry name" value="Lambda_DNA-bd_dom_sf"/>
</dbReference>
<dbReference type="SUPFAM" id="SSF47413">
    <property type="entry name" value="lambda repressor-like DNA-binding domains"/>
    <property type="match status" value="1"/>
</dbReference>
<dbReference type="PROSITE" id="PS50943">
    <property type="entry name" value="HTH_CROC1"/>
    <property type="match status" value="1"/>
</dbReference>
<proteinExistence type="predicted"/>
<accession>A0ABW0VSH8</accession>
<evidence type="ECO:0000313" key="2">
    <source>
        <dbReference type="EMBL" id="MFC5647834.1"/>
    </source>
</evidence>
<feature type="domain" description="HTH cro/C1-type" evidence="1">
    <location>
        <begin position="9"/>
        <end position="68"/>
    </location>
</feature>
<comment type="caution">
    <text evidence="2">The sequence shown here is derived from an EMBL/GenBank/DDBJ whole genome shotgun (WGS) entry which is preliminary data.</text>
</comment>
<dbReference type="Gene3D" id="1.10.260.40">
    <property type="entry name" value="lambda repressor-like DNA-binding domains"/>
    <property type="match status" value="1"/>
</dbReference>
<dbReference type="InterPro" id="IPR001387">
    <property type="entry name" value="Cro/C1-type_HTH"/>
</dbReference>
<dbReference type="CDD" id="cd00093">
    <property type="entry name" value="HTH_XRE"/>
    <property type="match status" value="1"/>
</dbReference>
<sequence>MNWLNGQNIKIIRLNLNMKQTELARKIGISKQLLCGIENGDCSITPNVEAKLESFFNSVTNERTIIALLESHMKLNGKQVK</sequence>
<reference evidence="3" key="1">
    <citation type="journal article" date="2019" name="Int. J. Syst. Evol. Microbiol.">
        <title>The Global Catalogue of Microorganisms (GCM) 10K type strain sequencing project: providing services to taxonomists for standard genome sequencing and annotation.</title>
        <authorList>
            <consortium name="The Broad Institute Genomics Platform"/>
            <consortium name="The Broad Institute Genome Sequencing Center for Infectious Disease"/>
            <person name="Wu L."/>
            <person name="Ma J."/>
        </authorList>
    </citation>
    <scope>NUCLEOTIDE SEQUENCE [LARGE SCALE GENOMIC DNA]</scope>
    <source>
        <strain evidence="3">CGMCC 1.3240</strain>
    </source>
</reference>
<evidence type="ECO:0000259" key="1">
    <source>
        <dbReference type="PROSITE" id="PS50943"/>
    </source>
</evidence>
<keyword evidence="3" id="KW-1185">Reference proteome</keyword>
<dbReference type="Proteomes" id="UP001596047">
    <property type="component" value="Unassembled WGS sequence"/>
</dbReference>
<organism evidence="2 3">
    <name type="scientific">Paenibacillus solisilvae</name>
    <dbReference type="NCBI Taxonomy" id="2486751"/>
    <lineage>
        <taxon>Bacteria</taxon>
        <taxon>Bacillati</taxon>
        <taxon>Bacillota</taxon>
        <taxon>Bacilli</taxon>
        <taxon>Bacillales</taxon>
        <taxon>Paenibacillaceae</taxon>
        <taxon>Paenibacillus</taxon>
    </lineage>
</organism>